<dbReference type="EMBL" id="BAABGQ010000012">
    <property type="protein sequence ID" value="GAA4508593.1"/>
    <property type="molecule type" value="Genomic_DNA"/>
</dbReference>
<reference evidence="4" key="1">
    <citation type="journal article" date="2019" name="Int. J. Syst. Evol. Microbiol.">
        <title>The Global Catalogue of Microorganisms (GCM) 10K type strain sequencing project: providing services to taxonomists for standard genome sequencing and annotation.</title>
        <authorList>
            <consortium name="The Broad Institute Genomics Platform"/>
            <consortium name="The Broad Institute Genome Sequencing Center for Infectious Disease"/>
            <person name="Wu L."/>
            <person name="Ma J."/>
        </authorList>
    </citation>
    <scope>NUCLEOTIDE SEQUENCE [LARGE SCALE GENOMIC DNA]</scope>
    <source>
        <strain evidence="4">JCM 17841</strain>
    </source>
</reference>
<dbReference type="Gene3D" id="3.40.50.1110">
    <property type="entry name" value="SGNH hydrolase"/>
    <property type="match status" value="1"/>
</dbReference>
<accession>A0ABP8QQX9</accession>
<keyword evidence="1" id="KW-0732">Signal</keyword>
<evidence type="ECO:0000256" key="1">
    <source>
        <dbReference type="SAM" id="SignalP"/>
    </source>
</evidence>
<dbReference type="InterPro" id="IPR051532">
    <property type="entry name" value="Ester_Hydrolysis_Enzymes"/>
</dbReference>
<comment type="caution">
    <text evidence="3">The sequence shown here is derived from an EMBL/GenBank/DDBJ whole genome shotgun (WGS) entry which is preliminary data.</text>
</comment>
<evidence type="ECO:0000259" key="2">
    <source>
        <dbReference type="Pfam" id="PF13472"/>
    </source>
</evidence>
<keyword evidence="4" id="KW-1185">Reference proteome</keyword>
<dbReference type="PANTHER" id="PTHR30383:SF5">
    <property type="entry name" value="SGNH HYDROLASE-TYPE ESTERASE DOMAIN-CONTAINING PROTEIN"/>
    <property type="match status" value="1"/>
</dbReference>
<dbReference type="GO" id="GO:0016787">
    <property type="term" value="F:hydrolase activity"/>
    <property type="evidence" value="ECO:0007669"/>
    <property type="project" value="UniProtKB-KW"/>
</dbReference>
<organism evidence="3 4">
    <name type="scientific">Hymenobacter ginsengisoli</name>
    <dbReference type="NCBI Taxonomy" id="1051626"/>
    <lineage>
        <taxon>Bacteria</taxon>
        <taxon>Pseudomonadati</taxon>
        <taxon>Bacteroidota</taxon>
        <taxon>Cytophagia</taxon>
        <taxon>Cytophagales</taxon>
        <taxon>Hymenobacteraceae</taxon>
        <taxon>Hymenobacter</taxon>
    </lineage>
</organism>
<feature type="domain" description="SGNH hydrolase-type esterase" evidence="2">
    <location>
        <begin position="55"/>
        <end position="219"/>
    </location>
</feature>
<name>A0ABP8QQX9_9BACT</name>
<feature type="signal peptide" evidence="1">
    <location>
        <begin position="1"/>
        <end position="23"/>
    </location>
</feature>
<dbReference type="InterPro" id="IPR036514">
    <property type="entry name" value="SGNH_hydro_sf"/>
</dbReference>
<dbReference type="Pfam" id="PF13472">
    <property type="entry name" value="Lipase_GDSL_2"/>
    <property type="match status" value="1"/>
</dbReference>
<dbReference type="CDD" id="cd04501">
    <property type="entry name" value="SGNH_hydrolase_like_4"/>
    <property type="match status" value="1"/>
</dbReference>
<dbReference type="InterPro" id="IPR013830">
    <property type="entry name" value="SGNH_hydro"/>
</dbReference>
<evidence type="ECO:0000313" key="4">
    <source>
        <dbReference type="Proteomes" id="UP001501243"/>
    </source>
</evidence>
<dbReference type="Proteomes" id="UP001501243">
    <property type="component" value="Unassembled WGS sequence"/>
</dbReference>
<protein>
    <submittedName>
        <fullName evidence="3">SGNH/GDSL hydrolase family protein</fullName>
    </submittedName>
</protein>
<dbReference type="SUPFAM" id="SSF52266">
    <property type="entry name" value="SGNH hydrolase"/>
    <property type="match status" value="1"/>
</dbReference>
<sequence length="239" mass="25830">MIRMKKFLLALLACSAGALTATAQAPADRDGLLRYAAANRAMPAPQASRPRVVLLGNSITDSWPKADSAFFAGSRYELVGRGISGQTSPQMLVRFRQDVLDLHPAVVVMLAGINDIAQNTGPYDPAATLNNIKSMTELAQAHGIRVVLCSVLPAYDFPWRKGLAPAPKIVALNQQLQAYAAERKCTYLDYHAAMADSRQGLPPALAKDEVHPTLAGYRVMEPLLEQAVATALRHKAPKF</sequence>
<feature type="chain" id="PRO_5046142732" evidence="1">
    <location>
        <begin position="24"/>
        <end position="239"/>
    </location>
</feature>
<keyword evidence="3" id="KW-0378">Hydrolase</keyword>
<proteinExistence type="predicted"/>
<dbReference type="PANTHER" id="PTHR30383">
    <property type="entry name" value="THIOESTERASE 1/PROTEASE 1/LYSOPHOSPHOLIPASE L1"/>
    <property type="match status" value="1"/>
</dbReference>
<gene>
    <name evidence="3" type="ORF">GCM10023172_40960</name>
</gene>
<evidence type="ECO:0000313" key="3">
    <source>
        <dbReference type="EMBL" id="GAA4508593.1"/>
    </source>
</evidence>